<evidence type="ECO:0000259" key="2">
    <source>
        <dbReference type="Pfam" id="PF12728"/>
    </source>
</evidence>
<keyword evidence="4" id="KW-1185">Reference proteome</keyword>
<gene>
    <name evidence="3" type="ORF">VZC37_22940</name>
</gene>
<dbReference type="InterPro" id="IPR010093">
    <property type="entry name" value="SinI_DNA-bd"/>
</dbReference>
<proteinExistence type="predicted"/>
<accession>A0ABU7MJB6</accession>
<feature type="region of interest" description="Disordered" evidence="1">
    <location>
        <begin position="1"/>
        <end position="38"/>
    </location>
</feature>
<dbReference type="EMBL" id="JAZDUF010000009">
    <property type="protein sequence ID" value="MEE3853212.1"/>
    <property type="molecule type" value="Genomic_DNA"/>
</dbReference>
<organism evidence="3 4">
    <name type="scientific">Gordonia sesuvii</name>
    <dbReference type="NCBI Taxonomy" id="3116777"/>
    <lineage>
        <taxon>Bacteria</taxon>
        <taxon>Bacillati</taxon>
        <taxon>Actinomycetota</taxon>
        <taxon>Actinomycetes</taxon>
        <taxon>Mycobacteriales</taxon>
        <taxon>Gordoniaceae</taxon>
        <taxon>Gordonia</taxon>
    </lineage>
</organism>
<dbReference type="GO" id="GO:0003677">
    <property type="term" value="F:DNA binding"/>
    <property type="evidence" value="ECO:0007669"/>
    <property type="project" value="UniProtKB-KW"/>
</dbReference>
<name>A0ABU7MJB6_9ACTN</name>
<dbReference type="InterPro" id="IPR041657">
    <property type="entry name" value="HTH_17"/>
</dbReference>
<reference evidence="3 4" key="1">
    <citation type="submission" date="2024-01" db="EMBL/GenBank/DDBJ databases">
        <title>Draft genome sequence of Gordonia sp. LSe1-13.</title>
        <authorList>
            <person name="Suphannarot A."/>
            <person name="Mingma R."/>
        </authorList>
    </citation>
    <scope>NUCLEOTIDE SEQUENCE [LARGE SCALE GENOMIC DNA]</scope>
    <source>
        <strain evidence="3 4">LSe1-13</strain>
    </source>
</reference>
<evidence type="ECO:0000256" key="1">
    <source>
        <dbReference type="SAM" id="MobiDB-lite"/>
    </source>
</evidence>
<feature type="domain" description="Helix-turn-helix" evidence="2">
    <location>
        <begin position="60"/>
        <end position="107"/>
    </location>
</feature>
<keyword evidence="3" id="KW-0238">DNA-binding</keyword>
<protein>
    <submittedName>
        <fullName evidence="3">Excisionase family DNA-binding protein</fullName>
    </submittedName>
</protein>
<feature type="compositionally biased region" description="Basic and acidic residues" evidence="1">
    <location>
        <begin position="10"/>
        <end position="24"/>
    </location>
</feature>
<dbReference type="Pfam" id="PF12728">
    <property type="entry name" value="HTH_17"/>
    <property type="match status" value="1"/>
</dbReference>
<comment type="caution">
    <text evidence="3">The sequence shown here is derived from an EMBL/GenBank/DDBJ whole genome shotgun (WGS) entry which is preliminary data.</text>
</comment>
<evidence type="ECO:0000313" key="4">
    <source>
        <dbReference type="Proteomes" id="UP001347146"/>
    </source>
</evidence>
<dbReference type="NCBIfam" id="TIGR01764">
    <property type="entry name" value="excise"/>
    <property type="match status" value="1"/>
</dbReference>
<evidence type="ECO:0000313" key="3">
    <source>
        <dbReference type="EMBL" id="MEE3853212.1"/>
    </source>
</evidence>
<dbReference type="RefSeq" id="WP_330436165.1">
    <property type="nucleotide sequence ID" value="NZ_JAZDUF010000009.1"/>
</dbReference>
<dbReference type="Proteomes" id="UP001347146">
    <property type="component" value="Unassembled WGS sequence"/>
</dbReference>
<sequence length="111" mass="11850">MAGYGTVELGHADPGVDRRTRQDCARPTVEQDTTEGGTAVSALPTLKVAQAALKRGTTVSVPEAARLLGISRDACYEMAKSGELPAIRIGPRRIRIPARPLADLLENGDRR</sequence>